<protein>
    <submittedName>
        <fullName evidence="5">Phage tail sheath protein</fullName>
    </submittedName>
</protein>
<feature type="domain" description="Tail sheath protein subtilisin-like" evidence="2">
    <location>
        <begin position="206"/>
        <end position="363"/>
    </location>
</feature>
<evidence type="ECO:0000313" key="5">
    <source>
        <dbReference type="EMBL" id="NFN35038.1"/>
    </source>
</evidence>
<comment type="similarity">
    <text evidence="1">Belongs to the myoviridae tail sheath protein family.</text>
</comment>
<dbReference type="EMBL" id="SWVK01000009">
    <property type="protein sequence ID" value="NFN35038.1"/>
    <property type="molecule type" value="Genomic_DNA"/>
</dbReference>
<dbReference type="AlphaFoldDB" id="A0A846JTC7"/>
<dbReference type="Proteomes" id="UP000473681">
    <property type="component" value="Unassembled WGS sequence"/>
</dbReference>
<dbReference type="Pfam" id="PF17482">
    <property type="entry name" value="Phage_sheath_1C"/>
    <property type="match status" value="1"/>
</dbReference>
<comment type="caution">
    <text evidence="5">The sequence shown here is derived from an EMBL/GenBank/DDBJ whole genome shotgun (WGS) entry which is preliminary data.</text>
</comment>
<organism evidence="5 6">
    <name type="scientific">Clostridium botulinum</name>
    <dbReference type="NCBI Taxonomy" id="1491"/>
    <lineage>
        <taxon>Bacteria</taxon>
        <taxon>Bacillati</taxon>
        <taxon>Bacillota</taxon>
        <taxon>Clostridia</taxon>
        <taxon>Eubacteriales</taxon>
        <taxon>Clostridiaceae</taxon>
        <taxon>Clostridium</taxon>
    </lineage>
</organism>
<feature type="domain" description="Tail sheath protein C-terminal" evidence="4">
    <location>
        <begin position="370"/>
        <end position="470"/>
    </location>
</feature>
<dbReference type="Pfam" id="PF04984">
    <property type="entry name" value="Phage_sheath_1"/>
    <property type="match status" value="1"/>
</dbReference>
<sequence length="471" mass="52147">MAKGTWSEKDKPKIPGFYHRMQIVAEESANNIQGVLSMPVKSDWGPVNKVVSVSQERHLKNAFGNNANFTAYKLGKLALLGKPKELLLYRLVDSAAKPGELILKNTESSPTNVIKLQTIYPSSRAFNVTIRTNIINESAKDIILYENTTQLVEVSDLTGSIDEIVDKINKSALSDYIVASKVENATGTLADMVNDKFTGGNDGASNITNTEYLKAMKAFESHGIDGFTLDGVTDVGLHTSVKTWINECKKEGLDILAFLASNSESLSQANSKSKEYNDYLMHNVYLKSTTYDGITYTAAEVAVYVAALALGKNLKESVCNETTIFDSVEPRLSRTEIESALESGTIVFDVIDNEVVIVDDVNTYKNYKNEKEEALGNIRAIRFINTVNKQTAGAGKDYIGKISNDETGHTVTLCGLKTFFETYQKLGIIAKFNIETDEELQKNAQSDEFFWKWDAEYINVIKKIFSTGNLK</sequence>
<name>A0A846JTC7_CLOBO</name>
<dbReference type="InterPro" id="IPR035326">
    <property type="entry name" value="Beta_sandwich_Seath"/>
</dbReference>
<evidence type="ECO:0000259" key="4">
    <source>
        <dbReference type="Pfam" id="PF17482"/>
    </source>
</evidence>
<dbReference type="Gene3D" id="3.30.1490.450">
    <property type="match status" value="1"/>
</dbReference>
<proteinExistence type="inferred from homology"/>
<dbReference type="InterPro" id="IPR035089">
    <property type="entry name" value="Phage_sheath_subtilisin"/>
</dbReference>
<gene>
    <name evidence="5" type="ORF">FDB51_07830</name>
</gene>
<evidence type="ECO:0000313" key="6">
    <source>
        <dbReference type="Proteomes" id="UP000473681"/>
    </source>
</evidence>
<feature type="domain" description="Phage tail sheath protein-like beta-sandwich" evidence="3">
    <location>
        <begin position="112"/>
        <end position="202"/>
    </location>
</feature>
<dbReference type="Pfam" id="PF17481">
    <property type="entry name" value="Phage_sheath_domII"/>
    <property type="match status" value="1"/>
</dbReference>
<accession>A0A846JTC7</accession>
<dbReference type="Gene3D" id="3.30.1370.220">
    <property type="match status" value="1"/>
</dbReference>
<evidence type="ECO:0000259" key="3">
    <source>
        <dbReference type="Pfam" id="PF17481"/>
    </source>
</evidence>
<reference evidence="5 6" key="1">
    <citation type="submission" date="2019-04" db="EMBL/GenBank/DDBJ databases">
        <title>Genome sequencing of Clostridium botulinum Groups I-IV and Clostridium butyricum.</title>
        <authorList>
            <person name="Brunt J."/>
            <person name="Van Vliet A.H.M."/>
            <person name="Stringer S.C."/>
            <person name="Carter A.T."/>
            <person name="Peck M.W."/>
        </authorList>
    </citation>
    <scope>NUCLEOTIDE SEQUENCE [LARGE SCALE GENOMIC DNA]</scope>
    <source>
        <strain evidence="5 6">CB-K-33E</strain>
    </source>
</reference>
<evidence type="ECO:0000259" key="2">
    <source>
        <dbReference type="Pfam" id="PF04984"/>
    </source>
</evidence>
<evidence type="ECO:0000256" key="1">
    <source>
        <dbReference type="ARBA" id="ARBA00008005"/>
    </source>
</evidence>
<dbReference type="RefSeq" id="WP_053342081.1">
    <property type="nucleotide sequence ID" value="NZ_LFPD01000034.1"/>
</dbReference>
<dbReference type="Gene3D" id="3.30.360.90">
    <property type="match status" value="1"/>
</dbReference>
<dbReference type="InterPro" id="IPR020287">
    <property type="entry name" value="Tail_sheath_C"/>
</dbReference>
<dbReference type="Gene3D" id="3.40.50.11790">
    <property type="match status" value="1"/>
</dbReference>
<dbReference type="OrthoDB" id="89060at2"/>